<dbReference type="Proteomes" id="UP001432027">
    <property type="component" value="Unassembled WGS sequence"/>
</dbReference>
<gene>
    <name evidence="3" type="ORF">PENTCL1PPCAC_11831</name>
</gene>
<reference evidence="3" key="1">
    <citation type="submission" date="2023-10" db="EMBL/GenBank/DDBJ databases">
        <title>Genome assembly of Pristionchus species.</title>
        <authorList>
            <person name="Yoshida K."/>
            <person name="Sommer R.J."/>
        </authorList>
    </citation>
    <scope>NUCLEOTIDE SEQUENCE</scope>
    <source>
        <strain evidence="3">RS0144</strain>
    </source>
</reference>
<dbReference type="PROSITE" id="PS50001">
    <property type="entry name" value="SH2"/>
    <property type="match status" value="1"/>
</dbReference>
<accession>A0AAV5T2E4</accession>
<dbReference type="AlphaFoldDB" id="A0AAV5T2E4"/>
<keyword evidence="1" id="KW-0727">SH2 domain</keyword>
<comment type="caution">
    <text evidence="3">The sequence shown here is derived from an EMBL/GenBank/DDBJ whole genome shotgun (WGS) entry which is preliminary data.</text>
</comment>
<dbReference type="InterPro" id="IPR000980">
    <property type="entry name" value="SH2"/>
</dbReference>
<organism evidence="3 4">
    <name type="scientific">Pristionchus entomophagus</name>
    <dbReference type="NCBI Taxonomy" id="358040"/>
    <lineage>
        <taxon>Eukaryota</taxon>
        <taxon>Metazoa</taxon>
        <taxon>Ecdysozoa</taxon>
        <taxon>Nematoda</taxon>
        <taxon>Chromadorea</taxon>
        <taxon>Rhabditida</taxon>
        <taxon>Rhabditina</taxon>
        <taxon>Diplogasteromorpha</taxon>
        <taxon>Diplogasteroidea</taxon>
        <taxon>Neodiplogasteridae</taxon>
        <taxon>Pristionchus</taxon>
    </lineage>
</organism>
<dbReference type="Pfam" id="PF00017">
    <property type="entry name" value="SH2"/>
    <property type="match status" value="1"/>
</dbReference>
<dbReference type="Gene3D" id="3.30.505.10">
    <property type="entry name" value="SH2 domain"/>
    <property type="match status" value="1"/>
</dbReference>
<evidence type="ECO:0000313" key="3">
    <source>
        <dbReference type="EMBL" id="GMS89656.1"/>
    </source>
</evidence>
<sequence length="71" mass="8263">QDEKLKDEKSITDEVKYKSYYHGLIGKKGADEFLKKEGDFIIRKTEHTSGVIVLVICVKAEDKVRNLHHQY</sequence>
<feature type="non-terminal residue" evidence="3">
    <location>
        <position position="1"/>
    </location>
</feature>
<dbReference type="SUPFAM" id="SSF55550">
    <property type="entry name" value="SH2 domain"/>
    <property type="match status" value="1"/>
</dbReference>
<feature type="domain" description="SH2" evidence="2">
    <location>
        <begin position="20"/>
        <end position="71"/>
    </location>
</feature>
<protein>
    <recommendedName>
        <fullName evidence="2">SH2 domain-containing protein</fullName>
    </recommendedName>
</protein>
<dbReference type="InterPro" id="IPR036860">
    <property type="entry name" value="SH2_dom_sf"/>
</dbReference>
<evidence type="ECO:0000313" key="4">
    <source>
        <dbReference type="Proteomes" id="UP001432027"/>
    </source>
</evidence>
<evidence type="ECO:0000259" key="2">
    <source>
        <dbReference type="PROSITE" id="PS50001"/>
    </source>
</evidence>
<feature type="non-terminal residue" evidence="3">
    <location>
        <position position="71"/>
    </location>
</feature>
<dbReference type="EMBL" id="BTSX01000003">
    <property type="protein sequence ID" value="GMS89656.1"/>
    <property type="molecule type" value="Genomic_DNA"/>
</dbReference>
<name>A0AAV5T2E4_9BILA</name>
<proteinExistence type="predicted"/>
<evidence type="ECO:0000256" key="1">
    <source>
        <dbReference type="PROSITE-ProRule" id="PRU00191"/>
    </source>
</evidence>
<keyword evidence="4" id="KW-1185">Reference proteome</keyword>